<evidence type="ECO:0000313" key="12">
    <source>
        <dbReference type="EMBL" id="CAD8676705.1"/>
    </source>
</evidence>
<gene>
    <name evidence="12" type="ORF">CLEI1391_LOCUS7583</name>
</gene>
<keyword evidence="7 10" id="KW-0256">Endoplasmic reticulum</keyword>
<feature type="transmembrane region" description="Helical" evidence="10">
    <location>
        <begin position="111"/>
        <end position="127"/>
    </location>
</feature>
<evidence type="ECO:0000256" key="3">
    <source>
        <dbReference type="ARBA" id="ARBA00008715"/>
    </source>
</evidence>
<evidence type="ECO:0000256" key="9">
    <source>
        <dbReference type="ARBA" id="ARBA00023136"/>
    </source>
</evidence>
<name>A0A7S0WPZ1_9CHLO</name>
<keyword evidence="6 10" id="KW-0812">Transmembrane</keyword>
<comment type="caution">
    <text evidence="10">Lacks conserved residue(s) required for the propagation of feature annotation.</text>
</comment>
<feature type="region of interest" description="Disordered" evidence="11">
    <location>
        <begin position="427"/>
        <end position="518"/>
    </location>
</feature>
<accession>A0A7S0WPZ1</accession>
<dbReference type="GO" id="GO:0042283">
    <property type="term" value="F:dolichyl pyrophosphate Glc1Man9GlcNAc2 alpha-1,3-glucosyltransferase activity"/>
    <property type="evidence" value="ECO:0007669"/>
    <property type="project" value="TreeGrafter"/>
</dbReference>
<comment type="similarity">
    <text evidence="3 10">Belongs to the ALG6/ALG8 glucosyltransferase family.</text>
</comment>
<proteinExistence type="inferred from homology"/>
<dbReference type="PANTHER" id="PTHR12413">
    <property type="entry name" value="DOLICHYL GLYCOSYLTRANSFERASE"/>
    <property type="match status" value="1"/>
</dbReference>
<evidence type="ECO:0000256" key="1">
    <source>
        <dbReference type="ARBA" id="ARBA00004477"/>
    </source>
</evidence>
<feature type="transmembrane region" description="Helical" evidence="10">
    <location>
        <begin position="747"/>
        <end position="766"/>
    </location>
</feature>
<dbReference type="GO" id="GO:0006487">
    <property type="term" value="P:protein N-linked glycosylation"/>
    <property type="evidence" value="ECO:0007669"/>
    <property type="project" value="TreeGrafter"/>
</dbReference>
<feature type="compositionally biased region" description="Polar residues" evidence="11">
    <location>
        <begin position="614"/>
        <end position="626"/>
    </location>
</feature>
<dbReference type="EC" id="2.4.1.-" evidence="10"/>
<dbReference type="Pfam" id="PF03155">
    <property type="entry name" value="Alg6_Alg8"/>
    <property type="match status" value="1"/>
</dbReference>
<evidence type="ECO:0000256" key="10">
    <source>
        <dbReference type="RuleBase" id="RU363110"/>
    </source>
</evidence>
<sequence>MLIPAYRSTDFEVHRNWLAITHSLPIFDWYLDTTSVWTLDYPPFFAWFEWMLSHVAQYFDPAMLVVQNLEYASANTILFQRLSVMATDVVFISAAYMLARDITMKHGRRRGLVLFFLLVCNAGLLLVDHIHFQYNGVLMGLLMWSVYFMHRGWDWLSGVVFTVLFNMKHLFVYLGPVYFVQISRHWCAGNGAVGWTRFVAMGVTVVLITWASLGPWIMMGQALQLAARMFPFGRGLTHAYWAGNFWALYVGADKVLGHLVPGAAAPHGEGVDVASGQVGVARLHVLPHIEPEVAFLAVMAALVPAAISLWRSPQPQRFACAVAYTCLSSFWFGYHVHEKAVITAIIPLAIPAVISSTAAEDFIVLSCAGHYGLLPLFFHAEEYPIKLMIVVLFYLFAAHGLADIHCNTKEEGPANPAQPVSAFHRSNSLVDRDRPPSSSGAITPLLGRERATSGSGLPPTAAPTAPAWRPSPLGMGAGPGAAPVAPGQDTTLAGMASQPGPPPPPTFGKMGSMGHGMQRESMNNSLYRVYNQDSSRRASDSGGGLHMRRGSDTGGFSGERHSAGPGSSGLIHRAALAAAAAMAAPGPSSMPLMGAGSAQGFASTPAFGEPAAQQDPSRGGSQVPSRRQSDYGTMGGGLGGLSGGMAFPGPGSHDSPPGSVGGGARLSEMGGGRMSEMGGMRASHDGSVNFVLDDPAAGPKYPMSLSRLLGAGPLLPFLPALYCAGFVPLELYCSLLHAWLLSDRLPFLPLMMTSMYCALGVGWVWVRMMIGYANGRSYL</sequence>
<keyword evidence="8 10" id="KW-1133">Transmembrane helix</keyword>
<feature type="transmembrane region" description="Helical" evidence="10">
    <location>
        <begin position="78"/>
        <end position="99"/>
    </location>
</feature>
<comment type="pathway">
    <text evidence="2 10">Protein modification; protein glycosylation.</text>
</comment>
<feature type="compositionally biased region" description="Low complexity" evidence="11">
    <location>
        <begin position="458"/>
        <end position="487"/>
    </location>
</feature>
<evidence type="ECO:0000256" key="5">
    <source>
        <dbReference type="ARBA" id="ARBA00022679"/>
    </source>
</evidence>
<dbReference type="AlphaFoldDB" id="A0A7S0WPZ1"/>
<protein>
    <recommendedName>
        <fullName evidence="10">Alpha-1,3-glucosyltransferase</fullName>
        <ecNumber evidence="10">2.4.1.-</ecNumber>
    </recommendedName>
</protein>
<dbReference type="InterPro" id="IPR004856">
    <property type="entry name" value="Glyco_trans_ALG6/ALG8"/>
</dbReference>
<keyword evidence="9 10" id="KW-0472">Membrane</keyword>
<dbReference type="EMBL" id="HBFB01013510">
    <property type="protein sequence ID" value="CAD8676705.1"/>
    <property type="molecule type" value="Transcribed_RNA"/>
</dbReference>
<dbReference type="GO" id="GO:0005789">
    <property type="term" value="C:endoplasmic reticulum membrane"/>
    <property type="evidence" value="ECO:0007669"/>
    <property type="project" value="UniProtKB-SubCell"/>
</dbReference>
<keyword evidence="4 10" id="KW-0328">Glycosyltransferase</keyword>
<evidence type="ECO:0000256" key="2">
    <source>
        <dbReference type="ARBA" id="ARBA00004922"/>
    </source>
</evidence>
<feature type="transmembrane region" description="Helical" evidence="10">
    <location>
        <begin position="198"/>
        <end position="219"/>
    </location>
</feature>
<evidence type="ECO:0000256" key="7">
    <source>
        <dbReference type="ARBA" id="ARBA00022824"/>
    </source>
</evidence>
<organism evidence="12">
    <name type="scientific">Chlamydomonas leiostraca</name>
    <dbReference type="NCBI Taxonomy" id="1034604"/>
    <lineage>
        <taxon>Eukaryota</taxon>
        <taxon>Viridiplantae</taxon>
        <taxon>Chlorophyta</taxon>
        <taxon>core chlorophytes</taxon>
        <taxon>Chlorophyceae</taxon>
        <taxon>CS clade</taxon>
        <taxon>Chlamydomonadales</taxon>
        <taxon>Chlamydomonadaceae</taxon>
        <taxon>Chlamydomonas</taxon>
    </lineage>
</organism>
<comment type="subcellular location">
    <subcellularLocation>
        <location evidence="1 10">Endoplasmic reticulum membrane</location>
        <topology evidence="1 10">Multi-pass membrane protein</topology>
    </subcellularLocation>
</comment>
<keyword evidence="5 10" id="KW-0808">Transferase</keyword>
<reference evidence="12" key="1">
    <citation type="submission" date="2021-01" db="EMBL/GenBank/DDBJ databases">
        <authorList>
            <person name="Corre E."/>
            <person name="Pelletier E."/>
            <person name="Niang G."/>
            <person name="Scheremetjew M."/>
            <person name="Finn R."/>
            <person name="Kale V."/>
            <person name="Holt S."/>
            <person name="Cochrane G."/>
            <person name="Meng A."/>
            <person name="Brown T."/>
            <person name="Cohen L."/>
        </authorList>
    </citation>
    <scope>NUCLEOTIDE SEQUENCE</scope>
    <source>
        <strain evidence="12">SAG 11-49</strain>
    </source>
</reference>
<dbReference type="UniPathway" id="UPA00378"/>
<dbReference type="PANTHER" id="PTHR12413:SF2">
    <property type="entry name" value="DOLICHYL PYROPHOSPHATE GLC1MAN9GLCNAC2 ALPHA-1,3-GLUCOSYLTRANSFERASE-RELATED"/>
    <property type="match status" value="1"/>
</dbReference>
<feature type="region of interest" description="Disordered" evidence="11">
    <location>
        <begin position="532"/>
        <end position="568"/>
    </location>
</feature>
<feature type="transmembrane region" description="Helical" evidence="10">
    <location>
        <begin position="156"/>
        <end position="178"/>
    </location>
</feature>
<feature type="region of interest" description="Disordered" evidence="11">
    <location>
        <begin position="595"/>
        <end position="635"/>
    </location>
</feature>
<evidence type="ECO:0000256" key="8">
    <source>
        <dbReference type="ARBA" id="ARBA00022989"/>
    </source>
</evidence>
<evidence type="ECO:0000256" key="6">
    <source>
        <dbReference type="ARBA" id="ARBA00022692"/>
    </source>
</evidence>
<evidence type="ECO:0000256" key="4">
    <source>
        <dbReference type="ARBA" id="ARBA00022676"/>
    </source>
</evidence>
<evidence type="ECO:0000256" key="11">
    <source>
        <dbReference type="SAM" id="MobiDB-lite"/>
    </source>
</evidence>